<accession>A0ABQ8G130</accession>
<sequence length="559" mass="62887">MNENPLPSVHGLRDPITRPAVARLLRAHLSAPLPESDQMLECERPVLDCLQSDPSEVMRVANERIHVFPFKDVRKCWLRAWVEGSLWRAVEVFEGKGEQSDWVAEVVRLVDMALILAGGVGREIVCEWIFAVLERMLEQESEQHQRPAKRRKLAGEDGGDGNDGASGWNIPDTFPSSIVHAPPLRHPIPRHDNLSLEAFQAHLDNAADLQESTLEGLPGDLPQPIIITGTLNHWPAISDPARKWSNPHYLMRKTLGGRRLVPIEIGRSYTDEDWGQNIITFGEFMQKYMFHHSDDNEAGRNDTSKEGKETQSKLNHNADGQESTKTPDDDATTTDSDDHDSNPSTTTSQIGYLAQHDLFAQIPSLRADIAIPDHCYATPVPSPSPVTKNATPPLPPGHPSFPLLHAWFGPAGTISPLHTDPYHNILAQVVGTKYVRLYPPRQRDRGLYPRGVGDDGVDMGNTSEVDIGEAMAVLEGWEWPSPADGERRDAELSKEEAWAREEDLKMRRFDFEERFPRFREVEGCREALLGPGECLYVPKGWWHYVRSLTPSFSVSFWWD</sequence>
<feature type="region of interest" description="Disordered" evidence="1">
    <location>
        <begin position="141"/>
        <end position="168"/>
    </location>
</feature>
<evidence type="ECO:0000259" key="2">
    <source>
        <dbReference type="PROSITE" id="PS51184"/>
    </source>
</evidence>
<feature type="compositionally biased region" description="Polar residues" evidence="1">
    <location>
        <begin position="312"/>
        <end position="321"/>
    </location>
</feature>
<dbReference type="Gene3D" id="2.60.120.650">
    <property type="entry name" value="Cupin"/>
    <property type="match status" value="1"/>
</dbReference>
<evidence type="ECO:0000313" key="4">
    <source>
        <dbReference type="Proteomes" id="UP000774617"/>
    </source>
</evidence>
<protein>
    <recommendedName>
        <fullName evidence="2">JmjC domain-containing protein</fullName>
    </recommendedName>
</protein>
<gene>
    <name evidence="3" type="ORF">B0J12DRAFT_582023</name>
</gene>
<evidence type="ECO:0000256" key="1">
    <source>
        <dbReference type="SAM" id="MobiDB-lite"/>
    </source>
</evidence>
<feature type="compositionally biased region" description="Acidic residues" evidence="1">
    <location>
        <begin position="329"/>
        <end position="338"/>
    </location>
</feature>
<dbReference type="PROSITE" id="PS51184">
    <property type="entry name" value="JMJC"/>
    <property type="match status" value="1"/>
</dbReference>
<dbReference type="SMART" id="SM00558">
    <property type="entry name" value="JmjC"/>
    <property type="match status" value="1"/>
</dbReference>
<evidence type="ECO:0000313" key="3">
    <source>
        <dbReference type="EMBL" id="KAH7036279.1"/>
    </source>
</evidence>
<feature type="compositionally biased region" description="Basic and acidic residues" evidence="1">
    <location>
        <begin position="293"/>
        <end position="311"/>
    </location>
</feature>
<feature type="domain" description="JmjC" evidence="2">
    <location>
        <begin position="351"/>
        <end position="559"/>
    </location>
</feature>
<proteinExistence type="predicted"/>
<feature type="region of interest" description="Disordered" evidence="1">
    <location>
        <begin position="293"/>
        <end position="349"/>
    </location>
</feature>
<dbReference type="PANTHER" id="PTHR12461:SF101">
    <property type="entry name" value="TRNA WYBUTOSINE-SYNTHESIZING PROTEIN 4"/>
    <property type="match status" value="1"/>
</dbReference>
<dbReference type="Proteomes" id="UP000774617">
    <property type="component" value="Unassembled WGS sequence"/>
</dbReference>
<comment type="caution">
    <text evidence="3">The sequence shown here is derived from an EMBL/GenBank/DDBJ whole genome shotgun (WGS) entry which is preliminary data.</text>
</comment>
<keyword evidence="4" id="KW-1185">Reference proteome</keyword>
<dbReference type="Pfam" id="PF13621">
    <property type="entry name" value="Cupin_8"/>
    <property type="match status" value="1"/>
</dbReference>
<dbReference type="InterPro" id="IPR003347">
    <property type="entry name" value="JmjC_dom"/>
</dbReference>
<organism evidence="3 4">
    <name type="scientific">Macrophomina phaseolina</name>
    <dbReference type="NCBI Taxonomy" id="35725"/>
    <lineage>
        <taxon>Eukaryota</taxon>
        <taxon>Fungi</taxon>
        <taxon>Dikarya</taxon>
        <taxon>Ascomycota</taxon>
        <taxon>Pezizomycotina</taxon>
        <taxon>Dothideomycetes</taxon>
        <taxon>Dothideomycetes incertae sedis</taxon>
        <taxon>Botryosphaeriales</taxon>
        <taxon>Botryosphaeriaceae</taxon>
        <taxon>Macrophomina</taxon>
    </lineage>
</organism>
<dbReference type="PANTHER" id="PTHR12461">
    <property type="entry name" value="HYPOXIA-INDUCIBLE FACTOR 1 ALPHA INHIBITOR-RELATED"/>
    <property type="match status" value="1"/>
</dbReference>
<reference evidence="3 4" key="1">
    <citation type="journal article" date="2021" name="Nat. Commun.">
        <title>Genetic determinants of endophytism in the Arabidopsis root mycobiome.</title>
        <authorList>
            <person name="Mesny F."/>
            <person name="Miyauchi S."/>
            <person name="Thiergart T."/>
            <person name="Pickel B."/>
            <person name="Atanasova L."/>
            <person name="Karlsson M."/>
            <person name="Huettel B."/>
            <person name="Barry K.W."/>
            <person name="Haridas S."/>
            <person name="Chen C."/>
            <person name="Bauer D."/>
            <person name="Andreopoulos W."/>
            <person name="Pangilinan J."/>
            <person name="LaButti K."/>
            <person name="Riley R."/>
            <person name="Lipzen A."/>
            <person name="Clum A."/>
            <person name="Drula E."/>
            <person name="Henrissat B."/>
            <person name="Kohler A."/>
            <person name="Grigoriev I.V."/>
            <person name="Martin F.M."/>
            <person name="Hacquard S."/>
        </authorList>
    </citation>
    <scope>NUCLEOTIDE SEQUENCE [LARGE SCALE GENOMIC DNA]</scope>
    <source>
        <strain evidence="3 4">MPI-SDFR-AT-0080</strain>
    </source>
</reference>
<dbReference type="InterPro" id="IPR041667">
    <property type="entry name" value="Cupin_8"/>
</dbReference>
<name>A0ABQ8G130_9PEZI</name>
<dbReference type="SUPFAM" id="SSF51197">
    <property type="entry name" value="Clavaminate synthase-like"/>
    <property type="match status" value="1"/>
</dbReference>
<dbReference type="EMBL" id="JAGTJR010000036">
    <property type="protein sequence ID" value="KAH7036279.1"/>
    <property type="molecule type" value="Genomic_DNA"/>
</dbReference>